<name>A0A383BLS8_9ZZZZ</name>
<dbReference type="AlphaFoldDB" id="A0A383BLS8"/>
<organism evidence="1">
    <name type="scientific">marine metagenome</name>
    <dbReference type="NCBI Taxonomy" id="408172"/>
    <lineage>
        <taxon>unclassified sequences</taxon>
        <taxon>metagenomes</taxon>
        <taxon>ecological metagenomes</taxon>
    </lineage>
</organism>
<sequence length="25" mass="2868">MALTTNVDDRDRLITLFNHPAVLIE</sequence>
<accession>A0A383BLS8</accession>
<dbReference type="EMBL" id="UINC01201657">
    <property type="protein sequence ID" value="SVE21097.1"/>
    <property type="molecule type" value="Genomic_DNA"/>
</dbReference>
<feature type="non-terminal residue" evidence="1">
    <location>
        <position position="25"/>
    </location>
</feature>
<reference evidence="1" key="1">
    <citation type="submission" date="2018-05" db="EMBL/GenBank/DDBJ databases">
        <authorList>
            <person name="Lanie J.A."/>
            <person name="Ng W.-L."/>
            <person name="Kazmierczak K.M."/>
            <person name="Andrzejewski T.M."/>
            <person name="Davidsen T.M."/>
            <person name="Wayne K.J."/>
            <person name="Tettelin H."/>
            <person name="Glass J.I."/>
            <person name="Rusch D."/>
            <person name="Podicherti R."/>
            <person name="Tsui H.-C.T."/>
            <person name="Winkler M.E."/>
        </authorList>
    </citation>
    <scope>NUCLEOTIDE SEQUENCE</scope>
</reference>
<protein>
    <submittedName>
        <fullName evidence="1">Uncharacterized protein</fullName>
    </submittedName>
</protein>
<evidence type="ECO:0000313" key="1">
    <source>
        <dbReference type="EMBL" id="SVE21097.1"/>
    </source>
</evidence>
<proteinExistence type="predicted"/>
<gene>
    <name evidence="1" type="ORF">METZ01_LOCUS473951</name>
</gene>